<evidence type="ECO:0000313" key="2">
    <source>
        <dbReference type="Proteomes" id="UP001215598"/>
    </source>
</evidence>
<dbReference type="EMBL" id="JARKIB010000037">
    <property type="protein sequence ID" value="KAJ7760551.1"/>
    <property type="molecule type" value="Genomic_DNA"/>
</dbReference>
<accession>A0AAD7JBU1</accession>
<protein>
    <submittedName>
        <fullName evidence="1">Uncharacterized protein</fullName>
    </submittedName>
</protein>
<name>A0AAD7JBU1_9AGAR</name>
<sequence>MFSKASLRNNSFTHKLLARGTPTHTLSSRSSRLLRAFRPKTSLSTLDIRDVLLPDFVLDLIDSGFISWEDSVLAHAFRCRDYKTPTNRAQVEGVLSEVFQPVGLDIVRQAWCKRLESTIAVDAQVYAGRLSLVEHFQHAITDVSTRLGNTSGLHDRHDIGPEKESISIGANAVPVVRSTVSVAHLPELRSTSPAHFYHGLTTRRLSSFKDGINPPAIRGELSRERAFYMTQHPAHASDHVHLTNVRAADPIALIAFEVELDVVRGRVMESGGDRLFRYLDLTEDYSSHLSARGLESFSEYCAQSTSQSRCLSRDIWDPPTREQLYPPLTDSDVPFDFVFAHVCSGFSKPIDVVPSKKGFGPLFQLAALSPSSWRYLESCAVKIYVEERGP</sequence>
<dbReference type="AlphaFoldDB" id="A0AAD7JBU1"/>
<proteinExistence type="predicted"/>
<gene>
    <name evidence="1" type="ORF">B0H16DRAFT_1532664</name>
</gene>
<comment type="caution">
    <text evidence="1">The sequence shown here is derived from an EMBL/GenBank/DDBJ whole genome shotgun (WGS) entry which is preliminary data.</text>
</comment>
<organism evidence="1 2">
    <name type="scientific">Mycena metata</name>
    <dbReference type="NCBI Taxonomy" id="1033252"/>
    <lineage>
        <taxon>Eukaryota</taxon>
        <taxon>Fungi</taxon>
        <taxon>Dikarya</taxon>
        <taxon>Basidiomycota</taxon>
        <taxon>Agaricomycotina</taxon>
        <taxon>Agaricomycetes</taxon>
        <taxon>Agaricomycetidae</taxon>
        <taxon>Agaricales</taxon>
        <taxon>Marasmiineae</taxon>
        <taxon>Mycenaceae</taxon>
        <taxon>Mycena</taxon>
    </lineage>
</organism>
<evidence type="ECO:0000313" key="1">
    <source>
        <dbReference type="EMBL" id="KAJ7760551.1"/>
    </source>
</evidence>
<keyword evidence="2" id="KW-1185">Reference proteome</keyword>
<dbReference type="Proteomes" id="UP001215598">
    <property type="component" value="Unassembled WGS sequence"/>
</dbReference>
<reference evidence="1" key="1">
    <citation type="submission" date="2023-03" db="EMBL/GenBank/DDBJ databases">
        <title>Massive genome expansion in bonnet fungi (Mycena s.s.) driven by repeated elements and novel gene families across ecological guilds.</title>
        <authorList>
            <consortium name="Lawrence Berkeley National Laboratory"/>
            <person name="Harder C.B."/>
            <person name="Miyauchi S."/>
            <person name="Viragh M."/>
            <person name="Kuo A."/>
            <person name="Thoen E."/>
            <person name="Andreopoulos B."/>
            <person name="Lu D."/>
            <person name="Skrede I."/>
            <person name="Drula E."/>
            <person name="Henrissat B."/>
            <person name="Morin E."/>
            <person name="Kohler A."/>
            <person name="Barry K."/>
            <person name="LaButti K."/>
            <person name="Morin E."/>
            <person name="Salamov A."/>
            <person name="Lipzen A."/>
            <person name="Mereny Z."/>
            <person name="Hegedus B."/>
            <person name="Baldrian P."/>
            <person name="Stursova M."/>
            <person name="Weitz H."/>
            <person name="Taylor A."/>
            <person name="Grigoriev I.V."/>
            <person name="Nagy L.G."/>
            <person name="Martin F."/>
            <person name="Kauserud H."/>
        </authorList>
    </citation>
    <scope>NUCLEOTIDE SEQUENCE</scope>
    <source>
        <strain evidence="1">CBHHK182m</strain>
    </source>
</reference>